<evidence type="ECO:0000256" key="14">
    <source>
        <dbReference type="SAM" id="SignalP"/>
    </source>
</evidence>
<evidence type="ECO:0000259" key="15">
    <source>
        <dbReference type="SMART" id="SM00965"/>
    </source>
</evidence>
<dbReference type="Gene3D" id="3.55.50.30">
    <property type="match status" value="1"/>
</dbReference>
<keyword evidence="10 12" id="KW-0472">Membrane</keyword>
<evidence type="ECO:0000256" key="2">
    <source>
        <dbReference type="ARBA" id="ARBA00022448"/>
    </source>
</evidence>
<keyword evidence="7" id="KW-0408">Iron</keyword>
<dbReference type="Pfam" id="PF07715">
    <property type="entry name" value="Plug"/>
    <property type="match status" value="1"/>
</dbReference>
<keyword evidence="3 12" id="KW-1134">Transmembrane beta strand</keyword>
<dbReference type="PANTHER" id="PTHR32552:SF89">
    <property type="entry name" value="CATECHOLATE SIDEROPHORE RECEPTOR FIU"/>
    <property type="match status" value="1"/>
</dbReference>
<evidence type="ECO:0000256" key="13">
    <source>
        <dbReference type="RuleBase" id="RU003357"/>
    </source>
</evidence>
<keyword evidence="17" id="KW-1185">Reference proteome</keyword>
<dbReference type="Pfam" id="PF07660">
    <property type="entry name" value="STN"/>
    <property type="match status" value="1"/>
</dbReference>
<evidence type="ECO:0000256" key="9">
    <source>
        <dbReference type="ARBA" id="ARBA00023077"/>
    </source>
</evidence>
<reference evidence="16 17" key="1">
    <citation type="submission" date="2021-02" db="EMBL/GenBank/DDBJ databases">
        <title>Brevundimonas sp. CS1 genome sequence.</title>
        <authorList>
            <person name="Lee K."/>
            <person name="Choi Y.-J."/>
            <person name="Son H.-R."/>
        </authorList>
    </citation>
    <scope>NUCLEOTIDE SEQUENCE [LARGE SCALE GENOMIC DNA]</scope>
    <source>
        <strain evidence="16 17">CS1</strain>
    </source>
</reference>
<evidence type="ECO:0000256" key="1">
    <source>
        <dbReference type="ARBA" id="ARBA00004571"/>
    </source>
</evidence>
<dbReference type="PROSITE" id="PS52016">
    <property type="entry name" value="TONB_DEPENDENT_REC_3"/>
    <property type="match status" value="1"/>
</dbReference>
<evidence type="ECO:0000256" key="4">
    <source>
        <dbReference type="ARBA" id="ARBA00022496"/>
    </source>
</evidence>
<feature type="signal peptide" evidence="14">
    <location>
        <begin position="1"/>
        <end position="25"/>
    </location>
</feature>
<dbReference type="InterPro" id="IPR012910">
    <property type="entry name" value="Plug_dom"/>
</dbReference>
<gene>
    <name evidence="16" type="ORF">JX001_02800</name>
</gene>
<keyword evidence="5 12" id="KW-0812">Transmembrane</keyword>
<evidence type="ECO:0000313" key="16">
    <source>
        <dbReference type="EMBL" id="QSF54766.1"/>
    </source>
</evidence>
<comment type="subcellular location">
    <subcellularLocation>
        <location evidence="1 12">Cell outer membrane</location>
        <topology evidence="1 12">Multi-pass membrane protein</topology>
    </subcellularLocation>
</comment>
<dbReference type="EMBL" id="CP070968">
    <property type="protein sequence ID" value="QSF54766.1"/>
    <property type="molecule type" value="Genomic_DNA"/>
</dbReference>
<organism evidence="16 17">
    <name type="scientific">Brevundimonas fontaquae</name>
    <dbReference type="NCBI Taxonomy" id="2813778"/>
    <lineage>
        <taxon>Bacteria</taxon>
        <taxon>Pseudomonadati</taxon>
        <taxon>Pseudomonadota</taxon>
        <taxon>Alphaproteobacteria</taxon>
        <taxon>Caulobacterales</taxon>
        <taxon>Caulobacteraceae</taxon>
        <taxon>Brevundimonas</taxon>
    </lineage>
</organism>
<keyword evidence="8" id="KW-0406">Ion transport</keyword>
<dbReference type="PANTHER" id="PTHR32552">
    <property type="entry name" value="FERRICHROME IRON RECEPTOR-RELATED"/>
    <property type="match status" value="1"/>
</dbReference>
<dbReference type="InterPro" id="IPR000531">
    <property type="entry name" value="Beta-barrel_TonB"/>
</dbReference>
<evidence type="ECO:0000256" key="11">
    <source>
        <dbReference type="ARBA" id="ARBA00023237"/>
    </source>
</evidence>
<protein>
    <submittedName>
        <fullName evidence="16">TonB-dependent receptor</fullName>
    </submittedName>
</protein>
<dbReference type="RefSeq" id="WP_205682200.1">
    <property type="nucleotide sequence ID" value="NZ_CP070968.1"/>
</dbReference>
<dbReference type="Gene3D" id="2.40.170.20">
    <property type="entry name" value="TonB-dependent receptor, beta-barrel domain"/>
    <property type="match status" value="1"/>
</dbReference>
<dbReference type="InterPro" id="IPR011662">
    <property type="entry name" value="Secretin/TonB_short_N"/>
</dbReference>
<evidence type="ECO:0000256" key="12">
    <source>
        <dbReference type="PROSITE-ProRule" id="PRU01360"/>
    </source>
</evidence>
<evidence type="ECO:0000256" key="6">
    <source>
        <dbReference type="ARBA" id="ARBA00022729"/>
    </source>
</evidence>
<comment type="similarity">
    <text evidence="12 13">Belongs to the TonB-dependent receptor family.</text>
</comment>
<feature type="chain" id="PRO_5046719730" evidence="14">
    <location>
        <begin position="26"/>
        <end position="899"/>
    </location>
</feature>
<keyword evidence="11 12" id="KW-0998">Cell outer membrane</keyword>
<name>A0ABX7LPK6_9CAUL</name>
<dbReference type="Proteomes" id="UP000662957">
    <property type="component" value="Chromosome"/>
</dbReference>
<evidence type="ECO:0000256" key="3">
    <source>
        <dbReference type="ARBA" id="ARBA00022452"/>
    </source>
</evidence>
<evidence type="ECO:0000256" key="5">
    <source>
        <dbReference type="ARBA" id="ARBA00022692"/>
    </source>
</evidence>
<dbReference type="SUPFAM" id="SSF56935">
    <property type="entry name" value="Porins"/>
    <property type="match status" value="1"/>
</dbReference>
<keyword evidence="16" id="KW-0675">Receptor</keyword>
<evidence type="ECO:0000256" key="10">
    <source>
        <dbReference type="ARBA" id="ARBA00023136"/>
    </source>
</evidence>
<keyword evidence="4" id="KW-0410">Iron transport</keyword>
<keyword evidence="6 14" id="KW-0732">Signal</keyword>
<proteinExistence type="inferred from homology"/>
<feature type="domain" description="Secretin/TonB short N-terminal" evidence="15">
    <location>
        <begin position="53"/>
        <end position="104"/>
    </location>
</feature>
<evidence type="ECO:0000256" key="8">
    <source>
        <dbReference type="ARBA" id="ARBA00023065"/>
    </source>
</evidence>
<dbReference type="Gene3D" id="2.170.130.10">
    <property type="entry name" value="TonB-dependent receptor, plug domain"/>
    <property type="match status" value="1"/>
</dbReference>
<dbReference type="InterPro" id="IPR039426">
    <property type="entry name" value="TonB-dep_rcpt-like"/>
</dbReference>
<keyword evidence="9 13" id="KW-0798">TonB box</keyword>
<evidence type="ECO:0000256" key="7">
    <source>
        <dbReference type="ARBA" id="ARBA00023004"/>
    </source>
</evidence>
<dbReference type="InterPro" id="IPR037066">
    <property type="entry name" value="Plug_dom_sf"/>
</dbReference>
<dbReference type="SMART" id="SM00965">
    <property type="entry name" value="STN"/>
    <property type="match status" value="1"/>
</dbReference>
<evidence type="ECO:0000313" key="17">
    <source>
        <dbReference type="Proteomes" id="UP000662957"/>
    </source>
</evidence>
<accession>A0ABX7LPK6</accession>
<keyword evidence="2 12" id="KW-0813">Transport</keyword>
<dbReference type="InterPro" id="IPR036942">
    <property type="entry name" value="Beta-barrel_TonB_sf"/>
</dbReference>
<dbReference type="Pfam" id="PF00593">
    <property type="entry name" value="TonB_dep_Rec_b-barrel"/>
    <property type="match status" value="1"/>
</dbReference>
<sequence>MRPMSFVRTLALCSVALGAVSPALAQAESPVVVHIEQRNLGQALTQLARQSGRQLIFTPEAVRGKRALPLHGSYTPEQALNRLLAGSDLTYQQTSGGALVVSSRTQSPPTQATRGGATAATTIAPAQQTFDPDEPTEIDEVIVIGTAGAGIRRQDAAFAVTNLSSEAISQAAPSSTADLFRLVPGVTAESSGGQNGANIFVRGYPSGGDAEYVTLQTQGVPFFPPSTLSFLENSQLIRIDETLKRVEAVRGGTSALFSSGQPGLTVNFVQREGGPEFEGLAKISTTDYGDVRGDAYVSGPLGPDTTFMVGGYYAGGPGVRDPQFTAERGGQITANVRHRFDNGSLLVFGRYLNDHGQWLLPIPVSQDGDDISEWNGFDAGTGTFAGNETRLSVLNDGSRVDLADGRGSDIVNFGANLDFDLTDNISVRNRTSYLSGSANTFGMVPGGTPPQTAAAYAASLGGTLTSLTYVNGGGAVADPANQLVIPVGVWRVEKDIESLVNDLAFEFRAGSHTITAGLYYAQYSSDDRWNLGNAQLLTAEPNARRLDMTIRNTATTALQQVTRAGFASGSTFNVNATYDGRDTAFYLTDEWKVTPELTLDGGVRYQNHQVDGTLENNTFGVDTDANPDTLFNNNSAVLNGTFSTLTYDGDETSWTLGANYAFTPSLSAFGRYSRGHSFPFFDNLRDGLRQTQKVDSYEAGLKASYDRVDLYATVFRNEFEGLATTVITNGAPIASVGGAETTGVELEGQIRATEAINIAFSGTWLDASYQDFFTDGGTTDLTGNTVQRQPEWQGRITPSWTVPVGETGQISLYTTLAYVGDRFSDVQNQQTLPAFYKWDAGVTWDVNERIQVQVTGDNLTDEIGLTEGNPRTIGSQGSGVILARPILGRSFRLSVGYRF</sequence>